<feature type="transmembrane region" description="Helical" evidence="1">
    <location>
        <begin position="104"/>
        <end position="133"/>
    </location>
</feature>
<gene>
    <name evidence="2" type="ORF">SAMN04489809_0168</name>
</gene>
<name>A0A1H1LJF7_9MICO</name>
<organism evidence="2 3">
    <name type="scientific">Microbacterium paraoxydans</name>
    <dbReference type="NCBI Taxonomy" id="199592"/>
    <lineage>
        <taxon>Bacteria</taxon>
        <taxon>Bacillati</taxon>
        <taxon>Actinomycetota</taxon>
        <taxon>Actinomycetes</taxon>
        <taxon>Micrococcales</taxon>
        <taxon>Microbacteriaceae</taxon>
        <taxon>Microbacterium</taxon>
    </lineage>
</organism>
<dbReference type="EMBL" id="LT629770">
    <property type="protein sequence ID" value="SDR74648.1"/>
    <property type="molecule type" value="Genomic_DNA"/>
</dbReference>
<proteinExistence type="predicted"/>
<dbReference type="AlphaFoldDB" id="A0A1H1LJF7"/>
<keyword evidence="1" id="KW-1133">Transmembrane helix</keyword>
<dbReference type="Proteomes" id="UP000182126">
    <property type="component" value="Chromosome I"/>
</dbReference>
<dbReference type="RefSeq" id="WP_060923670.1">
    <property type="nucleotide sequence ID" value="NZ_LT629770.1"/>
</dbReference>
<protein>
    <submittedName>
        <fullName evidence="2">Uncharacterized protein</fullName>
    </submittedName>
</protein>
<feature type="transmembrane region" description="Helical" evidence="1">
    <location>
        <begin position="148"/>
        <end position="171"/>
    </location>
</feature>
<evidence type="ECO:0000313" key="3">
    <source>
        <dbReference type="Proteomes" id="UP000182126"/>
    </source>
</evidence>
<keyword evidence="1" id="KW-0812">Transmembrane</keyword>
<dbReference type="GeneID" id="36301496"/>
<sequence>MFSFFQSIHKSHALLVMVLSANTLTFGAALVYGTDPLDVLGSILDWLSLTEVATSIRALQLDALPHLAFVPLGVAVVITFAWCVDVVREGAVRPNMMPSRRAALLVLALVVLSPDTMALAWLGTAACAIPTVITLTARYGVQAALEVLLLRVADMVMSAFAVLLYPVMWLAERR</sequence>
<keyword evidence="1" id="KW-0472">Membrane</keyword>
<evidence type="ECO:0000256" key="1">
    <source>
        <dbReference type="SAM" id="Phobius"/>
    </source>
</evidence>
<feature type="transmembrane region" description="Helical" evidence="1">
    <location>
        <begin position="63"/>
        <end position="84"/>
    </location>
</feature>
<evidence type="ECO:0000313" key="2">
    <source>
        <dbReference type="EMBL" id="SDR74648.1"/>
    </source>
</evidence>
<reference evidence="2 3" key="1">
    <citation type="submission" date="2016-10" db="EMBL/GenBank/DDBJ databases">
        <authorList>
            <person name="de Groot N.N."/>
        </authorList>
    </citation>
    <scope>NUCLEOTIDE SEQUENCE [LARGE SCALE GENOMIC DNA]</scope>
    <source>
        <strain evidence="2 3">DSM 15019</strain>
    </source>
</reference>
<accession>A0A1H1LJF7</accession>
<feature type="transmembrane region" description="Helical" evidence="1">
    <location>
        <begin position="12"/>
        <end position="32"/>
    </location>
</feature>